<gene>
    <name evidence="1" type="ORF">K466DRAFT_170677</name>
</gene>
<dbReference type="AlphaFoldDB" id="A0A5C3P8Z8"/>
<sequence>MMQIELSSRWGSSPLREADDNPPPAVVPWYVHQQGLCLKKIRDTRPTYLLALTGFLVPGSLHLLHLAFENWSHCEEMGRFLKHVGEFITGFTITFGHALSYFEFRQHIPTEDEWASYGFSHLRNLSKLRFDLDEPLTCNFANEPKSWLDSAGIPRFLACFPRTLPLRDGVDIDLRYVGDIVGHGYGMVEPRPEIDGALLRFENLDLVALCPSSSYGCDLAVDIGAEAFPRLWETRKLACMDEVEESCCP</sequence>
<dbReference type="EMBL" id="ML211223">
    <property type="protein sequence ID" value="TFK85971.1"/>
    <property type="molecule type" value="Genomic_DNA"/>
</dbReference>
<proteinExistence type="predicted"/>
<keyword evidence="2" id="KW-1185">Reference proteome</keyword>
<reference evidence="1 2" key="1">
    <citation type="journal article" date="2019" name="Nat. Ecol. Evol.">
        <title>Megaphylogeny resolves global patterns of mushroom evolution.</title>
        <authorList>
            <person name="Varga T."/>
            <person name="Krizsan K."/>
            <person name="Foldi C."/>
            <person name="Dima B."/>
            <person name="Sanchez-Garcia M."/>
            <person name="Sanchez-Ramirez S."/>
            <person name="Szollosi G.J."/>
            <person name="Szarkandi J.G."/>
            <person name="Papp V."/>
            <person name="Albert L."/>
            <person name="Andreopoulos W."/>
            <person name="Angelini C."/>
            <person name="Antonin V."/>
            <person name="Barry K.W."/>
            <person name="Bougher N.L."/>
            <person name="Buchanan P."/>
            <person name="Buyck B."/>
            <person name="Bense V."/>
            <person name="Catcheside P."/>
            <person name="Chovatia M."/>
            <person name="Cooper J."/>
            <person name="Damon W."/>
            <person name="Desjardin D."/>
            <person name="Finy P."/>
            <person name="Geml J."/>
            <person name="Haridas S."/>
            <person name="Hughes K."/>
            <person name="Justo A."/>
            <person name="Karasinski D."/>
            <person name="Kautmanova I."/>
            <person name="Kiss B."/>
            <person name="Kocsube S."/>
            <person name="Kotiranta H."/>
            <person name="LaButti K.M."/>
            <person name="Lechner B.E."/>
            <person name="Liimatainen K."/>
            <person name="Lipzen A."/>
            <person name="Lukacs Z."/>
            <person name="Mihaltcheva S."/>
            <person name="Morgado L.N."/>
            <person name="Niskanen T."/>
            <person name="Noordeloos M.E."/>
            <person name="Ohm R.A."/>
            <person name="Ortiz-Santana B."/>
            <person name="Ovrebo C."/>
            <person name="Racz N."/>
            <person name="Riley R."/>
            <person name="Savchenko A."/>
            <person name="Shiryaev A."/>
            <person name="Soop K."/>
            <person name="Spirin V."/>
            <person name="Szebenyi C."/>
            <person name="Tomsovsky M."/>
            <person name="Tulloss R.E."/>
            <person name="Uehling J."/>
            <person name="Grigoriev I.V."/>
            <person name="Vagvolgyi C."/>
            <person name="Papp T."/>
            <person name="Martin F.M."/>
            <person name="Miettinen O."/>
            <person name="Hibbett D.S."/>
            <person name="Nagy L.G."/>
        </authorList>
    </citation>
    <scope>NUCLEOTIDE SEQUENCE [LARGE SCALE GENOMIC DNA]</scope>
    <source>
        <strain evidence="1 2">HHB13444</strain>
    </source>
</reference>
<organism evidence="1 2">
    <name type="scientific">Polyporus arcularius HHB13444</name>
    <dbReference type="NCBI Taxonomy" id="1314778"/>
    <lineage>
        <taxon>Eukaryota</taxon>
        <taxon>Fungi</taxon>
        <taxon>Dikarya</taxon>
        <taxon>Basidiomycota</taxon>
        <taxon>Agaricomycotina</taxon>
        <taxon>Agaricomycetes</taxon>
        <taxon>Polyporales</taxon>
        <taxon>Polyporaceae</taxon>
        <taxon>Polyporus</taxon>
    </lineage>
</organism>
<evidence type="ECO:0000313" key="2">
    <source>
        <dbReference type="Proteomes" id="UP000308197"/>
    </source>
</evidence>
<dbReference type="Proteomes" id="UP000308197">
    <property type="component" value="Unassembled WGS sequence"/>
</dbReference>
<dbReference type="InParanoid" id="A0A5C3P8Z8"/>
<name>A0A5C3P8Z8_9APHY</name>
<accession>A0A5C3P8Z8</accession>
<protein>
    <submittedName>
        <fullName evidence="1">Uncharacterized protein</fullName>
    </submittedName>
</protein>
<evidence type="ECO:0000313" key="1">
    <source>
        <dbReference type="EMBL" id="TFK85971.1"/>
    </source>
</evidence>